<dbReference type="RefSeq" id="WP_146368244.1">
    <property type="nucleotide sequence ID" value="NZ_CP042295.1"/>
</dbReference>
<name>A0A5B8K1A4_9MOLU</name>
<keyword evidence="2" id="KW-0238">DNA-binding</keyword>
<dbReference type="Gene3D" id="1.10.260.40">
    <property type="entry name" value="lambda repressor-like DNA-binding domains"/>
    <property type="match status" value="1"/>
</dbReference>
<evidence type="ECO:0000256" key="2">
    <source>
        <dbReference type="ARBA" id="ARBA00023125"/>
    </source>
</evidence>
<dbReference type="CDD" id="cd01392">
    <property type="entry name" value="HTH_LacI"/>
    <property type="match status" value="1"/>
</dbReference>
<dbReference type="InterPro" id="IPR010982">
    <property type="entry name" value="Lambda_DNA-bd_dom_sf"/>
</dbReference>
<dbReference type="GO" id="GO:0003700">
    <property type="term" value="F:DNA-binding transcription factor activity"/>
    <property type="evidence" value="ECO:0007669"/>
    <property type="project" value="TreeGrafter"/>
</dbReference>
<dbReference type="PANTHER" id="PTHR30146">
    <property type="entry name" value="LACI-RELATED TRANSCRIPTIONAL REPRESSOR"/>
    <property type="match status" value="1"/>
</dbReference>
<dbReference type="SMART" id="SM00354">
    <property type="entry name" value="HTH_LACI"/>
    <property type="match status" value="1"/>
</dbReference>
<accession>A0A5B8K1A4</accession>
<dbReference type="SUPFAM" id="SSF53822">
    <property type="entry name" value="Periplasmic binding protein-like I"/>
    <property type="match status" value="1"/>
</dbReference>
<keyword evidence="6" id="KW-1185">Reference proteome</keyword>
<dbReference type="Pfam" id="PF00356">
    <property type="entry name" value="LacI"/>
    <property type="match status" value="1"/>
</dbReference>
<dbReference type="EMBL" id="CP042295">
    <property type="protein sequence ID" value="QDY86605.1"/>
    <property type="molecule type" value="Genomic_DNA"/>
</dbReference>
<dbReference type="Proteomes" id="UP000318927">
    <property type="component" value="Chromosome"/>
</dbReference>
<evidence type="ECO:0000259" key="4">
    <source>
        <dbReference type="PROSITE" id="PS50932"/>
    </source>
</evidence>
<proteinExistence type="predicted"/>
<gene>
    <name evidence="5" type="ORF">FRW55_00260</name>
</gene>
<feature type="domain" description="HTH lacI-type" evidence="4">
    <location>
        <begin position="4"/>
        <end position="57"/>
    </location>
</feature>
<evidence type="ECO:0000256" key="1">
    <source>
        <dbReference type="ARBA" id="ARBA00023015"/>
    </source>
</evidence>
<organism evidence="5 6">
    <name type="scientific">Mycoplasma anserisalpingitidis</name>
    <dbReference type="NCBI Taxonomy" id="519450"/>
    <lineage>
        <taxon>Bacteria</taxon>
        <taxon>Bacillati</taxon>
        <taxon>Mycoplasmatota</taxon>
        <taxon>Mollicutes</taxon>
        <taxon>Mycoplasmataceae</taxon>
        <taxon>Mycoplasma</taxon>
    </lineage>
</organism>
<dbReference type="AlphaFoldDB" id="A0A5B8K1A4"/>
<evidence type="ECO:0000313" key="6">
    <source>
        <dbReference type="Proteomes" id="UP000318927"/>
    </source>
</evidence>
<dbReference type="GO" id="GO:0000976">
    <property type="term" value="F:transcription cis-regulatory region binding"/>
    <property type="evidence" value="ECO:0007669"/>
    <property type="project" value="TreeGrafter"/>
</dbReference>
<keyword evidence="1" id="KW-0805">Transcription regulation</keyword>
<dbReference type="PROSITE" id="PS50932">
    <property type="entry name" value="HTH_LACI_2"/>
    <property type="match status" value="1"/>
</dbReference>
<dbReference type="PANTHER" id="PTHR30146:SF154">
    <property type="entry name" value="TRANSCRIPTION REGULATOR, MEMBER OF GALR FAMILY"/>
    <property type="match status" value="1"/>
</dbReference>
<dbReference type="Gene3D" id="3.40.50.2300">
    <property type="match status" value="2"/>
</dbReference>
<dbReference type="KEGG" id="mans:FRW55_00260"/>
<evidence type="ECO:0000313" key="5">
    <source>
        <dbReference type="EMBL" id="QDY86605.1"/>
    </source>
</evidence>
<dbReference type="SUPFAM" id="SSF47413">
    <property type="entry name" value="lambda repressor-like DNA-binding domains"/>
    <property type="match status" value="1"/>
</dbReference>
<dbReference type="InterPro" id="IPR000843">
    <property type="entry name" value="HTH_LacI"/>
</dbReference>
<keyword evidence="3" id="KW-0804">Transcription</keyword>
<evidence type="ECO:0000256" key="3">
    <source>
        <dbReference type="ARBA" id="ARBA00023163"/>
    </source>
</evidence>
<reference evidence="5 6" key="1">
    <citation type="journal article" date="2019" name="Microbiol. Resour. Announc.">
        <title>Complete Genome Sequences of Three Mycoplasma anserisalpingitis (Mycoplasma sp. 1220) Strains.</title>
        <authorList>
            <person name="Grozner D."/>
            <person name="Forro B."/>
            <person name="Kovacs A.B."/>
            <person name="Marton S."/>
            <person name="Banyai K."/>
            <person name="Kreizinger Z."/>
            <person name="Sulyok K.M."/>
            <person name="Gyuranecz M."/>
        </authorList>
    </citation>
    <scope>NUCLEOTIDE SEQUENCE [LARGE SCALE GENOMIC DNA]</scope>
    <source>
        <strain evidence="5 6">ATCC:BAA-2147</strain>
    </source>
</reference>
<sequence>MKTISYKDISKMAQVSISTVSRYYNNGYVSKKTKERIDKVVKQFEYYPNHGARLIRGRDNSIFVIIPEWPQNSVKDICNGIIQAARIHKRKVNITYSEKGVKEYIETVRFVLSWRPNSIVLFLPEINEELIEFIKTIEDTSIVIFGYDVDDLCWVKIDETHAFYLLTHKFYNSVIDNQKMVFVNDPKLNKSTSDDRIAGFKHACNELKIQYEIVDLNSRDKVAINNFNKHTRKNNISNIVCSTHELFIALSVLGDKSLRLTDIGYQSIYDHMNSYRSKIFIDYANIGIEIENILWVHNINKTPTSKLIKPSIIQK</sequence>
<protein>
    <submittedName>
        <fullName evidence="5">LacI family transcriptional regulator</fullName>
    </submittedName>
</protein>
<dbReference type="InterPro" id="IPR028082">
    <property type="entry name" value="Peripla_BP_I"/>
</dbReference>
<dbReference type="OrthoDB" id="9775433at2"/>